<comment type="caution">
    <text evidence="2">The sequence shown here is derived from an EMBL/GenBank/DDBJ whole genome shotgun (WGS) entry which is preliminary data.</text>
</comment>
<sequence length="440" mass="50997">MKQGFYLVMTLMLLVACSLAVDQKEGSLLPQEEMEEEEIVEGGIPKEEYSFSEFMEDRAIEPTDRDIPYYVGEEFAGERLALKGQAQLSRYYGDGYLNLEETHFVIKVTTEEFINWHLYVPRQEFPELFKELKKGLVDIYADATISADYYKIDQGRLALAEEIYFKENQADEQPLDEAKVKYMKKHSVQLSAIDVLFDRRNMSNQPFALSGEAQLMSYARINSEYRDLEPTHFVLNLRDPRVEYEQIWRVALDRVKYRDLYEKALEGMDHVTLTAIIPKDCFGPRDGLAAIGHDAEYVPFPEKYVLPSDQALAYMEEKEVSLTNLEVLFNMSAHAGEAFLVEGSAKLNEYLPIGYEDLQDYYFSIKIVEDPYGDQYTSYPRTYEGWDLIMHRKKYPHIYERLIHEEQLDVMVIARVAMEYYASGFGGGDAFVEDIVVIDP</sequence>
<keyword evidence="3" id="KW-1185">Reference proteome</keyword>
<feature type="signal peptide" evidence="1">
    <location>
        <begin position="1"/>
        <end position="20"/>
    </location>
</feature>
<proteinExistence type="predicted"/>
<keyword evidence="1" id="KW-0732">Signal</keyword>
<feature type="chain" id="PRO_5046374409" evidence="1">
    <location>
        <begin position="21"/>
        <end position="440"/>
    </location>
</feature>
<dbReference type="EMBL" id="CAKJTJ010000008">
    <property type="protein sequence ID" value="CAG9621229.1"/>
    <property type="molecule type" value="Genomic_DNA"/>
</dbReference>
<gene>
    <name evidence="2" type="ORF">BACCIP111883_02001</name>
</gene>
<name>A0ABM8YMK5_9BACI</name>
<dbReference type="Proteomes" id="UP000789833">
    <property type="component" value="Unassembled WGS sequence"/>
</dbReference>
<protein>
    <submittedName>
        <fullName evidence="2">Uncharacterized protein</fullName>
    </submittedName>
</protein>
<accession>A0ABM8YMK5</accession>
<evidence type="ECO:0000313" key="3">
    <source>
        <dbReference type="Proteomes" id="UP000789833"/>
    </source>
</evidence>
<organism evidence="2 3">
    <name type="scientific">Sutcliffiella rhizosphaerae</name>
    <dbReference type="NCBI Taxonomy" id="2880967"/>
    <lineage>
        <taxon>Bacteria</taxon>
        <taxon>Bacillati</taxon>
        <taxon>Bacillota</taxon>
        <taxon>Bacilli</taxon>
        <taxon>Bacillales</taxon>
        <taxon>Bacillaceae</taxon>
        <taxon>Sutcliffiella</taxon>
    </lineage>
</organism>
<evidence type="ECO:0000313" key="2">
    <source>
        <dbReference type="EMBL" id="CAG9621229.1"/>
    </source>
</evidence>
<dbReference type="RefSeq" id="WP_230501127.1">
    <property type="nucleotide sequence ID" value="NZ_CAKJTJ010000008.1"/>
</dbReference>
<reference evidence="2 3" key="1">
    <citation type="submission" date="2021-10" db="EMBL/GenBank/DDBJ databases">
        <authorList>
            <person name="Criscuolo A."/>
        </authorList>
    </citation>
    <scope>NUCLEOTIDE SEQUENCE [LARGE SCALE GENOMIC DNA]</scope>
    <source>
        <strain evidence="3">CIP 111883</strain>
    </source>
</reference>
<dbReference type="PROSITE" id="PS51257">
    <property type="entry name" value="PROKAR_LIPOPROTEIN"/>
    <property type="match status" value="1"/>
</dbReference>
<evidence type="ECO:0000256" key="1">
    <source>
        <dbReference type="SAM" id="SignalP"/>
    </source>
</evidence>